<dbReference type="SUPFAM" id="SSF55486">
    <property type="entry name" value="Metalloproteases ('zincins'), catalytic domain"/>
    <property type="match status" value="1"/>
</dbReference>
<dbReference type="InterPro" id="IPR024079">
    <property type="entry name" value="MetalloPept_cat_dom_sf"/>
</dbReference>
<accession>A0A5K7XCI8</accession>
<dbReference type="SUPFAM" id="SSF63446">
    <property type="entry name" value="Type I dockerin domain"/>
    <property type="match status" value="1"/>
</dbReference>
<keyword evidence="2" id="KW-1185">Reference proteome</keyword>
<gene>
    <name evidence="1" type="ORF">PLANPX_3707</name>
</gene>
<evidence type="ECO:0000313" key="2">
    <source>
        <dbReference type="Proteomes" id="UP000326837"/>
    </source>
</evidence>
<proteinExistence type="predicted"/>
<dbReference type="Gene3D" id="1.10.1330.10">
    <property type="entry name" value="Dockerin domain"/>
    <property type="match status" value="1"/>
</dbReference>
<name>A0A5K7XCI8_9BACT</name>
<dbReference type="GO" id="GO:0008237">
    <property type="term" value="F:metallopeptidase activity"/>
    <property type="evidence" value="ECO:0007669"/>
    <property type="project" value="InterPro"/>
</dbReference>
<sequence>MALCGIFSLAPAAAITIQFDYTHDQGIGFFGTAENPTAARTTLEFAAKTFTSFTDTLAAIQPGGGNQWIARYVDPSTNTYKLASNLAVPQDTLIVYAMPLDLAGSTLGQASPGIYTFIGTPSVSFSNAVTNRNQGNASNDFAPWGGVIAVDTLDTSGAARSWHYDLSTIPDEGEYDFYTVVTHELAHMLGFGTSAAFSADISNNMFAGANSQALYGGPVPLLAGQHWASGVTSPPYMPGTQPKPSLGPTLPRGERRFFTPLDYAALADVGWQVPSELLQLPADFNSDHIVDGADFLLWQRDFGMSGVQPADANGDGLVDDYDVWILQQNFGAIDAEFPLGAVAGASVPEPTGAALALSAATVLFGCMRRRTSQSSMNDAIAASCTQVNAT</sequence>
<protein>
    <recommendedName>
        <fullName evidence="3">Peptidase M10 metallopeptidase domain-containing protein</fullName>
    </recommendedName>
</protein>
<dbReference type="KEGG" id="lpav:PLANPX_3707"/>
<dbReference type="GO" id="GO:0000272">
    <property type="term" value="P:polysaccharide catabolic process"/>
    <property type="evidence" value="ECO:0007669"/>
    <property type="project" value="InterPro"/>
</dbReference>
<evidence type="ECO:0000313" key="1">
    <source>
        <dbReference type="EMBL" id="BBO34095.1"/>
    </source>
</evidence>
<reference evidence="2" key="1">
    <citation type="submission" date="2019-10" db="EMBL/GenBank/DDBJ databases">
        <title>Lacipirellula parvula gen. nov., sp. nov., representing a lineage of planctomycetes widespread in freshwater anoxic habitats, and description of the family Lacipirellulaceae.</title>
        <authorList>
            <person name="Dedysh S.N."/>
            <person name="Kulichevskaya I.S."/>
            <person name="Beletsky A.V."/>
            <person name="Rakitin A.L."/>
            <person name="Mardanov A.V."/>
            <person name="Ivanova A.A."/>
            <person name="Saltykova V.X."/>
            <person name="Rijpstra W.I.C."/>
            <person name="Sinninghe Damste J.S."/>
            <person name="Ravin N.V."/>
        </authorList>
    </citation>
    <scope>NUCLEOTIDE SEQUENCE [LARGE SCALE GENOMIC DNA]</scope>
    <source>
        <strain evidence="2">PX69</strain>
    </source>
</reference>
<organism evidence="1 2">
    <name type="scientific">Lacipirellula parvula</name>
    <dbReference type="NCBI Taxonomy" id="2650471"/>
    <lineage>
        <taxon>Bacteria</taxon>
        <taxon>Pseudomonadati</taxon>
        <taxon>Planctomycetota</taxon>
        <taxon>Planctomycetia</taxon>
        <taxon>Pirellulales</taxon>
        <taxon>Lacipirellulaceae</taxon>
        <taxon>Lacipirellula</taxon>
    </lineage>
</organism>
<dbReference type="Gene3D" id="3.40.390.10">
    <property type="entry name" value="Collagenase (Catalytic Domain)"/>
    <property type="match status" value="1"/>
</dbReference>
<dbReference type="Proteomes" id="UP000326837">
    <property type="component" value="Chromosome"/>
</dbReference>
<evidence type="ECO:0008006" key="3">
    <source>
        <dbReference type="Google" id="ProtNLM"/>
    </source>
</evidence>
<dbReference type="AlphaFoldDB" id="A0A5K7XCI8"/>
<dbReference type="EMBL" id="AP021861">
    <property type="protein sequence ID" value="BBO34095.1"/>
    <property type="molecule type" value="Genomic_DNA"/>
</dbReference>
<dbReference type="InterPro" id="IPR036439">
    <property type="entry name" value="Dockerin_dom_sf"/>
</dbReference>